<gene>
    <name evidence="2" type="primary">tnpA</name>
    <name evidence="2" type="ORF">HW115_18355</name>
</gene>
<dbReference type="EMBL" id="JACBAZ010000016">
    <property type="protein sequence ID" value="NWK57587.1"/>
    <property type="molecule type" value="Genomic_DNA"/>
</dbReference>
<evidence type="ECO:0000313" key="2">
    <source>
        <dbReference type="EMBL" id="NWK57587.1"/>
    </source>
</evidence>
<dbReference type="NCBIfam" id="NF033573">
    <property type="entry name" value="transpos_IS200"/>
    <property type="match status" value="1"/>
</dbReference>
<feature type="domain" description="Transposase IS200-like" evidence="1">
    <location>
        <begin position="5"/>
        <end position="119"/>
    </location>
</feature>
<name>A0A851GRF3_9BACT</name>
<accession>A0A851GRF3</accession>
<dbReference type="InterPro" id="IPR002686">
    <property type="entry name" value="Transposase_17"/>
</dbReference>
<keyword evidence="3" id="KW-1185">Reference proteome</keyword>
<dbReference type="Gene3D" id="3.30.70.1290">
    <property type="entry name" value="Transposase IS200-like"/>
    <property type="match status" value="1"/>
</dbReference>
<proteinExistence type="predicted"/>
<dbReference type="InterPro" id="IPR036515">
    <property type="entry name" value="Transposase_17_sf"/>
</dbReference>
<dbReference type="RefSeq" id="WP_178934853.1">
    <property type="nucleotide sequence ID" value="NZ_JACBAZ010000016.1"/>
</dbReference>
<organism evidence="2 3">
    <name type="scientific">Oceaniferula marina</name>
    <dbReference type="NCBI Taxonomy" id="2748318"/>
    <lineage>
        <taxon>Bacteria</taxon>
        <taxon>Pseudomonadati</taxon>
        <taxon>Verrucomicrobiota</taxon>
        <taxon>Verrucomicrobiia</taxon>
        <taxon>Verrucomicrobiales</taxon>
        <taxon>Verrucomicrobiaceae</taxon>
        <taxon>Oceaniferula</taxon>
    </lineage>
</organism>
<dbReference type="Proteomes" id="UP000557872">
    <property type="component" value="Unassembled WGS sequence"/>
</dbReference>
<dbReference type="GO" id="GO:0006313">
    <property type="term" value="P:DNA transposition"/>
    <property type="evidence" value="ECO:0007669"/>
    <property type="project" value="InterPro"/>
</dbReference>
<reference evidence="2 3" key="1">
    <citation type="submission" date="2020-07" db="EMBL/GenBank/DDBJ databases">
        <title>Roseicoccus Jingziensis gen. nov., sp. nov., isolated from coastal seawater.</title>
        <authorList>
            <person name="Feng X."/>
        </authorList>
    </citation>
    <scope>NUCLEOTIDE SEQUENCE [LARGE SCALE GENOMIC DNA]</scope>
    <source>
        <strain evidence="2 3">N1E253</strain>
    </source>
</reference>
<dbReference type="SUPFAM" id="SSF143422">
    <property type="entry name" value="Transposase IS200-like"/>
    <property type="match status" value="1"/>
</dbReference>
<dbReference type="PANTHER" id="PTHR33360">
    <property type="entry name" value="TRANSPOSASE FOR INSERTION SEQUENCE ELEMENT IS200"/>
    <property type="match status" value="1"/>
</dbReference>
<dbReference type="AlphaFoldDB" id="A0A851GRF3"/>
<evidence type="ECO:0000259" key="1">
    <source>
        <dbReference type="SMART" id="SM01321"/>
    </source>
</evidence>
<dbReference type="GO" id="GO:0004803">
    <property type="term" value="F:transposase activity"/>
    <property type="evidence" value="ECO:0007669"/>
    <property type="project" value="InterPro"/>
</dbReference>
<dbReference type="SMART" id="SM01321">
    <property type="entry name" value="Y1_Tnp"/>
    <property type="match status" value="1"/>
</dbReference>
<dbReference type="Pfam" id="PF01797">
    <property type="entry name" value="Y1_Tnp"/>
    <property type="match status" value="1"/>
</dbReference>
<dbReference type="GO" id="GO:0003677">
    <property type="term" value="F:DNA binding"/>
    <property type="evidence" value="ECO:0007669"/>
    <property type="project" value="InterPro"/>
</dbReference>
<comment type="caution">
    <text evidence="2">The sequence shown here is derived from an EMBL/GenBank/DDBJ whole genome shotgun (WGS) entry which is preliminary data.</text>
</comment>
<evidence type="ECO:0000313" key="3">
    <source>
        <dbReference type="Proteomes" id="UP000557872"/>
    </source>
</evidence>
<sequence>MPQSLSNIYIHLIFSTKSRHPLISRDIAPDLHAYMATILNKLNGPAILINSMPDHIHILFKLNRTISVAKAVEEVKKGSSKWIKTQGPQYEKFAWQAGYGTFSVSESHAGKVANYIRNQEEHHRHTSFQDEYRSFLAKHNMDYNEPYVWD</sequence>
<dbReference type="PANTHER" id="PTHR33360:SF2">
    <property type="entry name" value="TRANSPOSASE FOR INSERTION SEQUENCE ELEMENT IS200"/>
    <property type="match status" value="1"/>
</dbReference>
<protein>
    <submittedName>
        <fullName evidence="2">IS200/IS605 family transposase</fullName>
    </submittedName>
</protein>